<protein>
    <recommendedName>
        <fullName evidence="4 13">Tetraacyldisaccharide 4'-kinase</fullName>
        <ecNumber evidence="3 13">2.7.1.130</ecNumber>
    </recommendedName>
    <alternativeName>
        <fullName evidence="12 13">Lipid A 4'-kinase</fullName>
    </alternativeName>
</protein>
<evidence type="ECO:0000256" key="7">
    <source>
        <dbReference type="ARBA" id="ARBA00022679"/>
    </source>
</evidence>
<dbReference type="PANTHER" id="PTHR42724">
    <property type="entry name" value="TETRAACYLDISACCHARIDE 4'-KINASE"/>
    <property type="match status" value="1"/>
</dbReference>
<comment type="similarity">
    <text evidence="13">Belongs to the LpxK family.</text>
</comment>
<evidence type="ECO:0000256" key="5">
    <source>
        <dbReference type="ARBA" id="ARBA00022516"/>
    </source>
</evidence>
<accession>A0ABT0HRB7</accession>
<evidence type="ECO:0000256" key="4">
    <source>
        <dbReference type="ARBA" id="ARBA00016436"/>
    </source>
</evidence>
<comment type="catalytic activity">
    <reaction evidence="13">
        <text>a lipid A disaccharide + ATP = a lipid IVA + ADP + H(+)</text>
        <dbReference type="Rhea" id="RHEA:67840"/>
        <dbReference type="ChEBI" id="CHEBI:15378"/>
        <dbReference type="ChEBI" id="CHEBI:30616"/>
        <dbReference type="ChEBI" id="CHEBI:176343"/>
        <dbReference type="ChEBI" id="CHEBI:176425"/>
        <dbReference type="ChEBI" id="CHEBI:456216"/>
        <dbReference type="EC" id="2.7.1.130"/>
    </reaction>
</comment>
<keyword evidence="11 13" id="KW-0443">Lipid metabolism</keyword>
<gene>
    <name evidence="13 14" type="primary">lpxK</name>
    <name evidence="14" type="ORF">M0L20_21860</name>
</gene>
<dbReference type="RefSeq" id="WP_262923974.1">
    <property type="nucleotide sequence ID" value="NZ_JALPRF010000003.1"/>
</dbReference>
<keyword evidence="15" id="KW-1185">Reference proteome</keyword>
<keyword evidence="10 13" id="KW-0067">ATP-binding</keyword>
<dbReference type="HAMAP" id="MF_00409">
    <property type="entry name" value="LpxK"/>
    <property type="match status" value="1"/>
</dbReference>
<evidence type="ECO:0000313" key="14">
    <source>
        <dbReference type="EMBL" id="MCK8494530.1"/>
    </source>
</evidence>
<keyword evidence="5 13" id="KW-0444">Lipid biosynthesis</keyword>
<evidence type="ECO:0000256" key="13">
    <source>
        <dbReference type="HAMAP-Rule" id="MF_00409"/>
    </source>
</evidence>
<dbReference type="NCBIfam" id="TIGR00682">
    <property type="entry name" value="lpxK"/>
    <property type="match status" value="1"/>
</dbReference>
<feature type="binding site" evidence="13">
    <location>
        <begin position="46"/>
        <end position="53"/>
    </location>
    <ligand>
        <name>ATP</name>
        <dbReference type="ChEBI" id="CHEBI:30616"/>
    </ligand>
</feature>
<dbReference type="GO" id="GO:0009029">
    <property type="term" value="F:lipid-A 4'-kinase activity"/>
    <property type="evidence" value="ECO:0007669"/>
    <property type="project" value="UniProtKB-EC"/>
</dbReference>
<organism evidence="14 15">
    <name type="scientific">Spirosoma liriopis</name>
    <dbReference type="NCBI Taxonomy" id="2937440"/>
    <lineage>
        <taxon>Bacteria</taxon>
        <taxon>Pseudomonadati</taxon>
        <taxon>Bacteroidota</taxon>
        <taxon>Cytophagia</taxon>
        <taxon>Cytophagales</taxon>
        <taxon>Cytophagaceae</taxon>
        <taxon>Spirosoma</taxon>
    </lineage>
</organism>
<keyword evidence="9 13" id="KW-0418">Kinase</keyword>
<comment type="caution">
    <text evidence="14">The sequence shown here is derived from an EMBL/GenBank/DDBJ whole genome shotgun (WGS) entry which is preliminary data.</text>
</comment>
<dbReference type="EC" id="2.7.1.130" evidence="3 13"/>
<keyword evidence="7 13" id="KW-0808">Transferase</keyword>
<dbReference type="InterPro" id="IPR027417">
    <property type="entry name" value="P-loop_NTPase"/>
</dbReference>
<reference evidence="14 15" key="1">
    <citation type="submission" date="2022-04" db="EMBL/GenBank/DDBJ databases">
        <title>Spirosoma sp. strain RP8 genome sequencing and assembly.</title>
        <authorList>
            <person name="Jung Y."/>
        </authorList>
    </citation>
    <scope>NUCLEOTIDE SEQUENCE [LARGE SCALE GENOMIC DNA]</scope>
    <source>
        <strain evidence="14 15">RP8</strain>
    </source>
</reference>
<evidence type="ECO:0000256" key="2">
    <source>
        <dbReference type="ARBA" id="ARBA00004870"/>
    </source>
</evidence>
<keyword evidence="6 13" id="KW-0441">Lipid A biosynthesis</keyword>
<dbReference type="Pfam" id="PF02606">
    <property type="entry name" value="LpxK"/>
    <property type="match status" value="1"/>
</dbReference>
<evidence type="ECO:0000256" key="6">
    <source>
        <dbReference type="ARBA" id="ARBA00022556"/>
    </source>
</evidence>
<comment type="pathway">
    <text evidence="2 13">Glycolipid biosynthesis; lipid IV(A) biosynthesis; lipid IV(A) from (3R)-3-hydroxytetradecanoyl-[acyl-carrier-protein] and UDP-N-acetyl-alpha-D-glucosamine: step 6/6.</text>
</comment>
<keyword evidence="8 13" id="KW-0547">Nucleotide-binding</keyword>
<evidence type="ECO:0000256" key="10">
    <source>
        <dbReference type="ARBA" id="ARBA00022840"/>
    </source>
</evidence>
<evidence type="ECO:0000256" key="8">
    <source>
        <dbReference type="ARBA" id="ARBA00022741"/>
    </source>
</evidence>
<evidence type="ECO:0000256" key="9">
    <source>
        <dbReference type="ARBA" id="ARBA00022777"/>
    </source>
</evidence>
<dbReference type="PANTHER" id="PTHR42724:SF1">
    <property type="entry name" value="TETRAACYLDISACCHARIDE 4'-KINASE, MITOCHONDRIAL-RELATED"/>
    <property type="match status" value="1"/>
</dbReference>
<name>A0ABT0HRB7_9BACT</name>
<dbReference type="SUPFAM" id="SSF52540">
    <property type="entry name" value="P-loop containing nucleoside triphosphate hydrolases"/>
    <property type="match status" value="1"/>
</dbReference>
<evidence type="ECO:0000256" key="11">
    <source>
        <dbReference type="ARBA" id="ARBA00023098"/>
    </source>
</evidence>
<evidence type="ECO:0000256" key="12">
    <source>
        <dbReference type="ARBA" id="ARBA00029757"/>
    </source>
</evidence>
<evidence type="ECO:0000313" key="15">
    <source>
        <dbReference type="Proteomes" id="UP001202180"/>
    </source>
</evidence>
<evidence type="ECO:0000256" key="1">
    <source>
        <dbReference type="ARBA" id="ARBA00002274"/>
    </source>
</evidence>
<comment type="function">
    <text evidence="1 13">Transfers the gamma-phosphate of ATP to the 4'-position of a tetraacyldisaccharide 1-phosphate intermediate (termed DS-1-P) to form tetraacyldisaccharide 1,4'-bis-phosphate (lipid IVA).</text>
</comment>
<proteinExistence type="inferred from homology"/>
<dbReference type="InterPro" id="IPR003758">
    <property type="entry name" value="LpxK"/>
</dbReference>
<dbReference type="EMBL" id="JALPRF010000003">
    <property type="protein sequence ID" value="MCK8494530.1"/>
    <property type="molecule type" value="Genomic_DNA"/>
</dbReference>
<dbReference type="Proteomes" id="UP001202180">
    <property type="component" value="Unassembled WGS sequence"/>
</dbReference>
<evidence type="ECO:0000256" key="3">
    <source>
        <dbReference type="ARBA" id="ARBA00012071"/>
    </source>
</evidence>
<sequence>MAANLPLLPFSSIYGLITDARNWLYDSKLYSSFEADSCVIAVGNLTVGGTGKTPMIEYLIKRHLPKDANNHFESVTLSRGYGRRTKEFREATNQDTAETIGDEPLQLYRKFARWVRVFVGERRADAIQQILAQYPETKRILLDDAFQHRAVQPQLNVLLTDYNRLFYTDHPFPAGRLRERRHGARRADVVIVTKCPDTLSKDEQETIRRAILRYTRPKTPVLFSRLQYGQPTSFATHKATDKLSSVVLVSGLANATPLETYVRQVFSMEKHHRFGDHHAYTRAELDRLTQSLSAVDGLLTTEKDWVKIDALLTDEERLRLPLYYLPVEMAFLSGYEAEFDDILKNILLKNP</sequence>